<proteinExistence type="inferred from homology"/>
<dbReference type="GO" id="GO:0015199">
    <property type="term" value="F:amino-acid betaine transmembrane transporter activity"/>
    <property type="evidence" value="ECO:0007669"/>
    <property type="project" value="TreeGrafter"/>
</dbReference>
<keyword evidence="11" id="KW-1185">Reference proteome</keyword>
<feature type="transmembrane region" description="Helical" evidence="9">
    <location>
        <begin position="57"/>
        <end position="78"/>
    </location>
</feature>
<dbReference type="InterPro" id="IPR045324">
    <property type="entry name" value="Small_multidrug_res"/>
</dbReference>
<comment type="subcellular location">
    <subcellularLocation>
        <location evidence="1 8">Cell membrane</location>
        <topology evidence="1 8">Multi-pass membrane protein</topology>
    </subcellularLocation>
</comment>
<dbReference type="EMBL" id="CP063362">
    <property type="protein sequence ID" value="QRG06479.1"/>
    <property type="molecule type" value="Genomic_DNA"/>
</dbReference>
<keyword evidence="2" id="KW-0813">Transport</keyword>
<dbReference type="InterPro" id="IPR037185">
    <property type="entry name" value="EmrE-like"/>
</dbReference>
<comment type="similarity">
    <text evidence="7 8">Belongs to the drug/metabolite transporter (DMT) superfamily. Small multidrug resistance (SMR) (TC 2.A.7.1) family.</text>
</comment>
<dbReference type="GO" id="GO:1990961">
    <property type="term" value="P:xenobiotic detoxification by transmembrane export across the plasma membrane"/>
    <property type="evidence" value="ECO:0007669"/>
    <property type="project" value="UniProtKB-ARBA"/>
</dbReference>
<dbReference type="Proteomes" id="UP000596427">
    <property type="component" value="Chromosome"/>
</dbReference>
<keyword evidence="5 9" id="KW-1133">Transmembrane helix</keyword>
<evidence type="ECO:0000256" key="5">
    <source>
        <dbReference type="ARBA" id="ARBA00022989"/>
    </source>
</evidence>
<dbReference type="GO" id="GO:0015220">
    <property type="term" value="F:choline transmembrane transporter activity"/>
    <property type="evidence" value="ECO:0007669"/>
    <property type="project" value="TreeGrafter"/>
</dbReference>
<evidence type="ECO:0000256" key="8">
    <source>
        <dbReference type="RuleBase" id="RU003942"/>
    </source>
</evidence>
<name>A0A974PMU9_9HYPH</name>
<reference evidence="10 11" key="1">
    <citation type="submission" date="2020-10" db="EMBL/GenBank/DDBJ databases">
        <title>Degradation of 1,4-Dioxane by Xanthobacter sp. YN2, via a Novel Group-2 Soluble Di-Iron Monooxygenase.</title>
        <authorList>
            <person name="Ma F."/>
            <person name="Wang Y."/>
            <person name="Yang J."/>
            <person name="Guo H."/>
            <person name="Su D."/>
            <person name="Yu L."/>
        </authorList>
    </citation>
    <scope>NUCLEOTIDE SEQUENCE [LARGE SCALE GENOMIC DNA]</scope>
    <source>
        <strain evidence="10 11">YN2</strain>
    </source>
</reference>
<evidence type="ECO:0000256" key="2">
    <source>
        <dbReference type="ARBA" id="ARBA00022448"/>
    </source>
</evidence>
<dbReference type="AlphaFoldDB" id="A0A974PMU9"/>
<evidence type="ECO:0000256" key="6">
    <source>
        <dbReference type="ARBA" id="ARBA00023136"/>
    </source>
</evidence>
<evidence type="ECO:0000256" key="7">
    <source>
        <dbReference type="ARBA" id="ARBA00038032"/>
    </source>
</evidence>
<evidence type="ECO:0000313" key="10">
    <source>
        <dbReference type="EMBL" id="QRG06479.1"/>
    </source>
</evidence>
<dbReference type="FunFam" id="1.10.3730.20:FF:000001">
    <property type="entry name" value="Quaternary ammonium compound resistance transporter SugE"/>
    <property type="match status" value="1"/>
</dbReference>
<evidence type="ECO:0000256" key="9">
    <source>
        <dbReference type="SAM" id="Phobius"/>
    </source>
</evidence>
<dbReference type="InterPro" id="IPR000390">
    <property type="entry name" value="Small_drug/metabolite_transptr"/>
</dbReference>
<accession>A0A974PMU9</accession>
<dbReference type="Pfam" id="PF00893">
    <property type="entry name" value="Multi_Drug_Res"/>
    <property type="match status" value="1"/>
</dbReference>
<dbReference type="SUPFAM" id="SSF103481">
    <property type="entry name" value="Multidrug resistance efflux transporter EmrE"/>
    <property type="match status" value="1"/>
</dbReference>
<dbReference type="GO" id="GO:0031460">
    <property type="term" value="P:glycine betaine transport"/>
    <property type="evidence" value="ECO:0007669"/>
    <property type="project" value="TreeGrafter"/>
</dbReference>
<dbReference type="PANTHER" id="PTHR30561">
    <property type="entry name" value="SMR FAMILY PROTON-DEPENDENT DRUG EFFLUX TRANSPORTER SUGE"/>
    <property type="match status" value="1"/>
</dbReference>
<dbReference type="GO" id="GO:0015297">
    <property type="term" value="F:antiporter activity"/>
    <property type="evidence" value="ECO:0007669"/>
    <property type="project" value="TreeGrafter"/>
</dbReference>
<feature type="transmembrane region" description="Helical" evidence="9">
    <location>
        <begin position="29"/>
        <end position="50"/>
    </location>
</feature>
<dbReference type="RefSeq" id="WP_203193386.1">
    <property type="nucleotide sequence ID" value="NZ_CP063362.1"/>
</dbReference>
<dbReference type="GO" id="GO:0005886">
    <property type="term" value="C:plasma membrane"/>
    <property type="evidence" value="ECO:0007669"/>
    <property type="project" value="UniProtKB-SubCell"/>
</dbReference>
<feature type="transmembrane region" description="Helical" evidence="9">
    <location>
        <begin position="84"/>
        <end position="103"/>
    </location>
</feature>
<keyword evidence="6 9" id="KW-0472">Membrane</keyword>
<dbReference type="KEGG" id="xdi:EZH22_26635"/>
<dbReference type="PANTHER" id="PTHR30561:SF1">
    <property type="entry name" value="MULTIDRUG TRANSPORTER EMRE"/>
    <property type="match status" value="1"/>
</dbReference>
<evidence type="ECO:0000313" key="11">
    <source>
        <dbReference type="Proteomes" id="UP000596427"/>
    </source>
</evidence>
<gene>
    <name evidence="10" type="ORF">EZH22_26635</name>
</gene>
<dbReference type="Gene3D" id="1.10.3730.20">
    <property type="match status" value="1"/>
</dbReference>
<keyword evidence="4 8" id="KW-0812">Transmembrane</keyword>
<evidence type="ECO:0000256" key="1">
    <source>
        <dbReference type="ARBA" id="ARBA00004651"/>
    </source>
</evidence>
<sequence length="109" mass="11570">MSYLYLAIAIVAEVVATSALKSTESFTRLLPSVVVVVGYATAFFCLSLTLRVLPVGISYAIWSGVGIVLVTAIAWFHHGQRLDLPALIGLILIIAGVAVINLFSKSVAH</sequence>
<protein>
    <submittedName>
        <fullName evidence="10">QacE family quaternary ammonium compound efflux SMR transporter</fullName>
    </submittedName>
</protein>
<evidence type="ECO:0000256" key="4">
    <source>
        <dbReference type="ARBA" id="ARBA00022692"/>
    </source>
</evidence>
<evidence type="ECO:0000256" key="3">
    <source>
        <dbReference type="ARBA" id="ARBA00022475"/>
    </source>
</evidence>
<organism evidence="10 11">
    <name type="scientific">Xanthobacter dioxanivorans</name>
    <dbReference type="NCBI Taxonomy" id="2528964"/>
    <lineage>
        <taxon>Bacteria</taxon>
        <taxon>Pseudomonadati</taxon>
        <taxon>Pseudomonadota</taxon>
        <taxon>Alphaproteobacteria</taxon>
        <taxon>Hyphomicrobiales</taxon>
        <taxon>Xanthobacteraceae</taxon>
        <taxon>Xanthobacter</taxon>
    </lineage>
</organism>
<keyword evidence="3" id="KW-1003">Cell membrane</keyword>